<feature type="compositionally biased region" description="Basic and acidic residues" evidence="1">
    <location>
        <begin position="63"/>
        <end position="72"/>
    </location>
</feature>
<dbReference type="EMBL" id="BTSY01000001">
    <property type="protein sequence ID" value="GMT11575.1"/>
    <property type="molecule type" value="Genomic_DNA"/>
</dbReference>
<proteinExistence type="predicted"/>
<evidence type="ECO:0000256" key="1">
    <source>
        <dbReference type="SAM" id="MobiDB-lite"/>
    </source>
</evidence>
<dbReference type="EMBL" id="BTSY01000002">
    <property type="protein sequence ID" value="GMT15161.1"/>
    <property type="molecule type" value="Genomic_DNA"/>
</dbReference>
<protein>
    <submittedName>
        <fullName evidence="2">Uncharacterized protein</fullName>
    </submittedName>
</protein>
<feature type="region of interest" description="Disordered" evidence="1">
    <location>
        <begin position="39"/>
        <end position="79"/>
    </location>
</feature>
<comment type="caution">
    <text evidence="2">The sequence shown here is derived from an EMBL/GenBank/DDBJ whole genome shotgun (WGS) entry which is preliminary data.</text>
</comment>
<accession>A0AAV5UZ94</accession>
<gene>
    <name evidence="2" type="ORF">PFISCL1PPCAC_2872</name>
    <name evidence="3" type="ORF">PFISCL1PPCAC_6458</name>
</gene>
<organism evidence="2 4">
    <name type="scientific">Pristionchus fissidentatus</name>
    <dbReference type="NCBI Taxonomy" id="1538716"/>
    <lineage>
        <taxon>Eukaryota</taxon>
        <taxon>Metazoa</taxon>
        <taxon>Ecdysozoa</taxon>
        <taxon>Nematoda</taxon>
        <taxon>Chromadorea</taxon>
        <taxon>Rhabditida</taxon>
        <taxon>Rhabditina</taxon>
        <taxon>Diplogasteromorpha</taxon>
        <taxon>Diplogasteroidea</taxon>
        <taxon>Neodiplogasteridae</taxon>
        <taxon>Pristionchus</taxon>
    </lineage>
</organism>
<evidence type="ECO:0000313" key="4">
    <source>
        <dbReference type="Proteomes" id="UP001432322"/>
    </source>
</evidence>
<keyword evidence="4" id="KW-1185">Reference proteome</keyword>
<reference evidence="2" key="1">
    <citation type="submission" date="2023-10" db="EMBL/GenBank/DDBJ databases">
        <title>Genome assembly of Pristionchus species.</title>
        <authorList>
            <person name="Yoshida K."/>
            <person name="Sommer R.J."/>
        </authorList>
    </citation>
    <scope>NUCLEOTIDE SEQUENCE</scope>
    <source>
        <strain evidence="2">RS5133</strain>
    </source>
</reference>
<name>A0AAV5UZ94_9BILA</name>
<evidence type="ECO:0000313" key="2">
    <source>
        <dbReference type="EMBL" id="GMT11575.1"/>
    </source>
</evidence>
<sequence>FSVPLCLRPQAAEGLREWEEGMDTVPLCDLPQAAGRLRERKEEMDTATKSPLPPSITRCSQCDNRRTREKNLRVSTRRSPSSIPLIGKIYTTTPCR</sequence>
<dbReference type="AlphaFoldDB" id="A0AAV5UZ94"/>
<feature type="non-terminal residue" evidence="2">
    <location>
        <position position="1"/>
    </location>
</feature>
<evidence type="ECO:0000313" key="3">
    <source>
        <dbReference type="EMBL" id="GMT15161.1"/>
    </source>
</evidence>
<dbReference type="Proteomes" id="UP001432322">
    <property type="component" value="Unassembled WGS sequence"/>
</dbReference>